<dbReference type="Gene3D" id="3.40.190.10">
    <property type="entry name" value="Periplasmic binding protein-like II"/>
    <property type="match status" value="1"/>
</dbReference>
<evidence type="ECO:0000256" key="4">
    <source>
        <dbReference type="ARBA" id="ARBA00022729"/>
    </source>
</evidence>
<evidence type="ECO:0000256" key="3">
    <source>
        <dbReference type="ARBA" id="ARBA00022448"/>
    </source>
</evidence>
<gene>
    <name evidence="7" type="ORF">FE782_31850</name>
</gene>
<feature type="chain" id="PRO_5038874477" evidence="6">
    <location>
        <begin position="19"/>
        <end position="443"/>
    </location>
</feature>
<comment type="caution">
    <text evidence="7">The sequence shown here is derived from an EMBL/GenBank/DDBJ whole genome shotgun (WGS) entry which is preliminary data.</text>
</comment>
<proteinExistence type="inferred from homology"/>
<dbReference type="InterPro" id="IPR006059">
    <property type="entry name" value="SBP"/>
</dbReference>
<dbReference type="Proteomes" id="UP000309676">
    <property type="component" value="Unassembled WGS sequence"/>
</dbReference>
<dbReference type="RefSeq" id="WP_138198395.1">
    <property type="nucleotide sequence ID" value="NZ_VCIW01000045.1"/>
</dbReference>
<evidence type="ECO:0000256" key="6">
    <source>
        <dbReference type="SAM" id="SignalP"/>
    </source>
</evidence>
<comment type="subcellular location">
    <subcellularLocation>
        <location evidence="1">Cell envelope</location>
    </subcellularLocation>
</comment>
<feature type="compositionally biased region" description="Low complexity" evidence="5">
    <location>
        <begin position="22"/>
        <end position="38"/>
    </location>
</feature>
<dbReference type="OrthoDB" id="2643984at2"/>
<dbReference type="PANTHER" id="PTHR43649">
    <property type="entry name" value="ARABINOSE-BINDING PROTEIN-RELATED"/>
    <property type="match status" value="1"/>
</dbReference>
<evidence type="ECO:0000313" key="7">
    <source>
        <dbReference type="EMBL" id="TLS48235.1"/>
    </source>
</evidence>
<accession>A0A5R9G9Y0</accession>
<keyword evidence="8" id="KW-1185">Reference proteome</keyword>
<protein>
    <submittedName>
        <fullName evidence="7">Extracellular solute-binding protein</fullName>
    </submittedName>
</protein>
<keyword evidence="3" id="KW-0813">Transport</keyword>
<organism evidence="7 8">
    <name type="scientific">Paenibacillus antri</name>
    <dbReference type="NCBI Taxonomy" id="2582848"/>
    <lineage>
        <taxon>Bacteria</taxon>
        <taxon>Bacillati</taxon>
        <taxon>Bacillota</taxon>
        <taxon>Bacilli</taxon>
        <taxon>Bacillales</taxon>
        <taxon>Paenibacillaceae</taxon>
        <taxon>Paenibacillus</taxon>
    </lineage>
</organism>
<feature type="region of interest" description="Disordered" evidence="5">
    <location>
        <begin position="22"/>
        <end position="41"/>
    </location>
</feature>
<feature type="signal peptide" evidence="6">
    <location>
        <begin position="1"/>
        <end position="18"/>
    </location>
</feature>
<keyword evidence="4 6" id="KW-0732">Signal</keyword>
<dbReference type="PROSITE" id="PS51257">
    <property type="entry name" value="PROKAR_LIPOPROTEIN"/>
    <property type="match status" value="1"/>
</dbReference>
<dbReference type="EMBL" id="VCIW01000045">
    <property type="protein sequence ID" value="TLS48235.1"/>
    <property type="molecule type" value="Genomic_DNA"/>
</dbReference>
<dbReference type="GO" id="GO:0030313">
    <property type="term" value="C:cell envelope"/>
    <property type="evidence" value="ECO:0007669"/>
    <property type="project" value="UniProtKB-SubCell"/>
</dbReference>
<evidence type="ECO:0000256" key="2">
    <source>
        <dbReference type="ARBA" id="ARBA00008520"/>
    </source>
</evidence>
<dbReference type="InterPro" id="IPR050490">
    <property type="entry name" value="Bact_solute-bd_prot1"/>
</dbReference>
<reference evidence="7 8" key="1">
    <citation type="submission" date="2019-05" db="EMBL/GenBank/DDBJ databases">
        <authorList>
            <person name="Narsing Rao M.P."/>
            <person name="Li W.J."/>
        </authorList>
    </citation>
    <scope>NUCLEOTIDE SEQUENCE [LARGE SCALE GENOMIC DNA]</scope>
    <source>
        <strain evidence="7 8">SYSU_K30003</strain>
    </source>
</reference>
<sequence>MKKSLVIILLFALVATIAACSSGNSGSTSPSPSATPTEGPKEPVTIKFYTYKAERDEEPWVEAVKAFNELHPDIKVEYVSLVQNNDSVEFMNKLDVLMAGGEVVDIFHAANIEQLIERAARGVVEPLDPFFDAEGVEPNEEYVQVPAYDGKTYGIITTMTQWFVAFNRDHLEEANLPLPEMGWTWDDFRDYAKKLTVNDRYGTYFHTWGEFPNMIAYNELPHPQLNVDLTLNFDHPSFKTFFELRRAMEKEDKSVEPYADILASNYHPLQQFFAGNASMIPTGSFAVRAGTLLDRFPHDFQMVYAPMPRSSTEVEPGATNVSGSFLGMGTRSANKDAAYTFMRWVTTEGANYLKDFTGWKKADGKQLLTTFFGEHEALIDLESLSRVMYHPQTRSESAGIAVPYGTELKTVVENGFTKYMLDNTTFEEALESMKAEGEKAINK</sequence>
<evidence type="ECO:0000313" key="8">
    <source>
        <dbReference type="Proteomes" id="UP000309676"/>
    </source>
</evidence>
<dbReference type="Pfam" id="PF01547">
    <property type="entry name" value="SBP_bac_1"/>
    <property type="match status" value="1"/>
</dbReference>
<dbReference type="PANTHER" id="PTHR43649:SF31">
    <property type="entry name" value="SN-GLYCEROL-3-PHOSPHATE-BINDING PERIPLASMIC PROTEIN UGPB"/>
    <property type="match status" value="1"/>
</dbReference>
<comment type="similarity">
    <text evidence="2">Belongs to the bacterial solute-binding protein 1 family.</text>
</comment>
<dbReference type="AlphaFoldDB" id="A0A5R9G9Y0"/>
<name>A0A5R9G9Y0_9BACL</name>
<dbReference type="SUPFAM" id="SSF53850">
    <property type="entry name" value="Periplasmic binding protein-like II"/>
    <property type="match status" value="1"/>
</dbReference>
<evidence type="ECO:0000256" key="1">
    <source>
        <dbReference type="ARBA" id="ARBA00004196"/>
    </source>
</evidence>
<evidence type="ECO:0000256" key="5">
    <source>
        <dbReference type="SAM" id="MobiDB-lite"/>
    </source>
</evidence>